<comment type="caution">
    <text evidence="1">The sequence shown here is derived from an EMBL/GenBank/DDBJ whole genome shotgun (WGS) entry which is preliminary data.</text>
</comment>
<sequence length="48" mass="5899">MFGFWEELVSFCLIKRLKNKEIVFYFYKFVRFCFSPVLLISNINARKL</sequence>
<accession>A0A840D3J5</accession>
<dbReference type="Proteomes" id="UP000560658">
    <property type="component" value="Unassembled WGS sequence"/>
</dbReference>
<keyword evidence="2" id="KW-1185">Reference proteome</keyword>
<reference evidence="1" key="1">
    <citation type="submission" date="2020-08" db="EMBL/GenBank/DDBJ databases">
        <title>Genomic Encyclopedia of Type Strains, Phase IV (KMG-IV): sequencing the most valuable type-strain genomes for metagenomic binning, comparative biology and taxonomic classification.</title>
        <authorList>
            <person name="Goeker M."/>
        </authorList>
    </citation>
    <scope>NUCLEOTIDE SEQUENCE [LARGE SCALE GENOMIC DNA]</scope>
    <source>
        <strain evidence="1">DSM 105720</strain>
    </source>
</reference>
<dbReference type="AlphaFoldDB" id="A0A840D3J5"/>
<proteinExistence type="predicted"/>
<dbReference type="EMBL" id="JACIER010000016">
    <property type="protein sequence ID" value="MBB4045601.1"/>
    <property type="molecule type" value="Genomic_DNA"/>
</dbReference>
<gene>
    <name evidence="1" type="ORF">GGR06_003416</name>
</gene>
<protein>
    <submittedName>
        <fullName evidence="1">Uncharacterized protein</fullName>
    </submittedName>
</protein>
<evidence type="ECO:0000313" key="1">
    <source>
        <dbReference type="EMBL" id="MBB4045601.1"/>
    </source>
</evidence>
<organism evidence="1 2">
    <name type="scientific">Bacteroides reticulotermitis</name>
    <dbReference type="NCBI Taxonomy" id="1133319"/>
    <lineage>
        <taxon>Bacteria</taxon>
        <taxon>Pseudomonadati</taxon>
        <taxon>Bacteroidota</taxon>
        <taxon>Bacteroidia</taxon>
        <taxon>Bacteroidales</taxon>
        <taxon>Bacteroidaceae</taxon>
        <taxon>Bacteroides</taxon>
    </lineage>
</organism>
<name>A0A840D3J5_9BACE</name>
<evidence type="ECO:0000313" key="2">
    <source>
        <dbReference type="Proteomes" id="UP000560658"/>
    </source>
</evidence>